<name>A0A1Y3PS41_9BACI</name>
<evidence type="ECO:0000256" key="5">
    <source>
        <dbReference type="PIRSR" id="PIRSR001430-1"/>
    </source>
</evidence>
<protein>
    <recommendedName>
        <fullName evidence="4">tRNA pseudouridine synthase A</fullName>
        <ecNumber evidence="4">5.4.99.12</ecNumber>
    </recommendedName>
    <alternativeName>
        <fullName evidence="4">tRNA pseudouridine(38-40) synthase</fullName>
    </alternativeName>
    <alternativeName>
        <fullName evidence="4">tRNA pseudouridylate synthase I</fullName>
    </alternativeName>
    <alternativeName>
        <fullName evidence="4">tRNA-uridine isomerase I</fullName>
    </alternativeName>
</protein>
<evidence type="ECO:0000256" key="7">
    <source>
        <dbReference type="RuleBase" id="RU003792"/>
    </source>
</evidence>
<dbReference type="PIRSF" id="PIRSF001430">
    <property type="entry name" value="tRNA_psdUrid_synth"/>
    <property type="match status" value="1"/>
</dbReference>
<dbReference type="PANTHER" id="PTHR11142:SF0">
    <property type="entry name" value="TRNA PSEUDOURIDINE SYNTHASE-LIKE 1"/>
    <property type="match status" value="1"/>
</dbReference>
<comment type="subunit">
    <text evidence="4">Homodimer.</text>
</comment>
<dbReference type="EC" id="5.4.99.12" evidence="4"/>
<dbReference type="AlphaFoldDB" id="A0A1Y3PS41"/>
<comment type="caution">
    <text evidence="9">The sequence shown here is derived from an EMBL/GenBank/DDBJ whole genome shotgun (WGS) entry which is preliminary data.</text>
</comment>
<dbReference type="FunFam" id="3.30.70.580:FF:000001">
    <property type="entry name" value="tRNA pseudouridine synthase A"/>
    <property type="match status" value="1"/>
</dbReference>
<comment type="caution">
    <text evidence="4">Lacks conserved residue(s) required for the propagation of feature annotation.</text>
</comment>
<evidence type="ECO:0000313" key="10">
    <source>
        <dbReference type="Proteomes" id="UP000196475"/>
    </source>
</evidence>
<comment type="function">
    <text evidence="4">Formation of pseudouridine at positions 38, 39 and 40 in the anticodon stem and loop of transfer RNAs.</text>
</comment>
<evidence type="ECO:0000256" key="3">
    <source>
        <dbReference type="ARBA" id="ARBA00023235"/>
    </source>
</evidence>
<proteinExistence type="inferred from homology"/>
<keyword evidence="3 4" id="KW-0413">Isomerase</keyword>
<dbReference type="Pfam" id="PF01416">
    <property type="entry name" value="PseudoU_synth_1"/>
    <property type="match status" value="2"/>
</dbReference>
<dbReference type="SUPFAM" id="SSF55120">
    <property type="entry name" value="Pseudouridine synthase"/>
    <property type="match status" value="1"/>
</dbReference>
<dbReference type="InterPro" id="IPR020095">
    <property type="entry name" value="PsdUridine_synth_TruA_C"/>
</dbReference>
<dbReference type="Gene3D" id="3.30.70.660">
    <property type="entry name" value="Pseudouridine synthase I, catalytic domain, C-terminal subdomain"/>
    <property type="match status" value="1"/>
</dbReference>
<gene>
    <name evidence="4" type="primary">truA</name>
    <name evidence="9" type="ORF">BAA01_11030</name>
</gene>
<evidence type="ECO:0000313" key="9">
    <source>
        <dbReference type="EMBL" id="OUM87958.1"/>
    </source>
</evidence>
<dbReference type="InterPro" id="IPR001406">
    <property type="entry name" value="PsdUridine_synth_TruA"/>
</dbReference>
<dbReference type="InterPro" id="IPR020097">
    <property type="entry name" value="PsdUridine_synth_TruA_a/b_dom"/>
</dbReference>
<dbReference type="GO" id="GO:0160147">
    <property type="term" value="F:tRNA pseudouridine(38-40) synthase activity"/>
    <property type="evidence" value="ECO:0007669"/>
    <property type="project" value="UniProtKB-EC"/>
</dbReference>
<evidence type="ECO:0000256" key="4">
    <source>
        <dbReference type="HAMAP-Rule" id="MF_00171"/>
    </source>
</evidence>
<dbReference type="GO" id="GO:0031119">
    <property type="term" value="P:tRNA pseudouridine synthesis"/>
    <property type="evidence" value="ECO:0007669"/>
    <property type="project" value="UniProtKB-UniRule"/>
</dbReference>
<accession>A0A1Y3PS41</accession>
<feature type="active site" description="Nucleophile" evidence="4 5">
    <location>
        <position position="54"/>
    </location>
</feature>
<dbReference type="GO" id="GO:0003723">
    <property type="term" value="F:RNA binding"/>
    <property type="evidence" value="ECO:0007669"/>
    <property type="project" value="InterPro"/>
</dbReference>
<dbReference type="Proteomes" id="UP000196475">
    <property type="component" value="Unassembled WGS sequence"/>
</dbReference>
<evidence type="ECO:0000256" key="6">
    <source>
        <dbReference type="PIRSR" id="PIRSR001430-2"/>
    </source>
</evidence>
<reference evidence="10" key="1">
    <citation type="submission" date="2016-06" db="EMBL/GenBank/DDBJ databases">
        <authorList>
            <person name="Nascimento L."/>
            <person name="Pereira R.V."/>
            <person name="Martins L.F."/>
            <person name="Quaggio R.B."/>
            <person name="Silva A.M."/>
            <person name="Setubal J.C."/>
        </authorList>
    </citation>
    <scope>NUCLEOTIDE SEQUENCE [LARGE SCALE GENOMIC DNA]</scope>
</reference>
<evidence type="ECO:0000256" key="2">
    <source>
        <dbReference type="ARBA" id="ARBA00022694"/>
    </source>
</evidence>
<feature type="domain" description="Pseudouridine synthase I TruA alpha/beta" evidence="8">
    <location>
        <begin position="10"/>
        <end position="106"/>
    </location>
</feature>
<keyword evidence="2 4" id="KW-0819">tRNA processing</keyword>
<evidence type="ECO:0000259" key="8">
    <source>
        <dbReference type="Pfam" id="PF01416"/>
    </source>
</evidence>
<dbReference type="InterPro" id="IPR020094">
    <property type="entry name" value="TruA/RsuA/RluB/E/F_N"/>
</dbReference>
<dbReference type="NCBIfam" id="TIGR00071">
    <property type="entry name" value="hisT_truA"/>
    <property type="match status" value="1"/>
</dbReference>
<dbReference type="HAMAP" id="MF_00171">
    <property type="entry name" value="TruA"/>
    <property type="match status" value="1"/>
</dbReference>
<dbReference type="CDD" id="cd02570">
    <property type="entry name" value="PseudoU_synth_EcTruA"/>
    <property type="match status" value="1"/>
</dbReference>
<dbReference type="EMBL" id="LZRT01000067">
    <property type="protein sequence ID" value="OUM87958.1"/>
    <property type="molecule type" value="Genomic_DNA"/>
</dbReference>
<dbReference type="PANTHER" id="PTHR11142">
    <property type="entry name" value="PSEUDOURIDYLATE SYNTHASE"/>
    <property type="match status" value="1"/>
</dbReference>
<organism evidence="9 10">
    <name type="scientific">Bacillus thermozeamaize</name>
    <dbReference type="NCBI Taxonomy" id="230954"/>
    <lineage>
        <taxon>Bacteria</taxon>
        <taxon>Bacillati</taxon>
        <taxon>Bacillota</taxon>
        <taxon>Bacilli</taxon>
        <taxon>Bacillales</taxon>
        <taxon>Bacillaceae</taxon>
        <taxon>Bacillus</taxon>
    </lineage>
</organism>
<comment type="catalytic activity">
    <reaction evidence="4 7">
        <text>uridine(38/39/40) in tRNA = pseudouridine(38/39/40) in tRNA</text>
        <dbReference type="Rhea" id="RHEA:22376"/>
        <dbReference type="Rhea" id="RHEA-COMP:10085"/>
        <dbReference type="Rhea" id="RHEA-COMP:10087"/>
        <dbReference type="ChEBI" id="CHEBI:65314"/>
        <dbReference type="ChEBI" id="CHEBI:65315"/>
        <dbReference type="EC" id="5.4.99.12"/>
    </reaction>
</comment>
<sequence length="253" mass="28755">MKRKIRLEFAYEGTHFHGFQRQSAGRRTVQAELERVLSSLTGEPIRFYASGRTDAGVHARAQVGHFETTSPIPAERWPFILNQQLPPDIIIHKAEAVDASFHARYDARSKVYQYWIDRGEVPDLFLRRFTWHLRHPLDLAAMREAAGYLEGTHDFTSFSSAKTPLENRVRTLYAVNIEETRRGGVPLLVFSVHGNGFLYNMVRIIVGTLVEVGLGRIAPEAIPDILAARDRTRAGMTAPPQGLILWKVLYYNN</sequence>
<evidence type="ECO:0000256" key="1">
    <source>
        <dbReference type="ARBA" id="ARBA00009375"/>
    </source>
</evidence>
<dbReference type="Gene3D" id="3.30.70.580">
    <property type="entry name" value="Pseudouridine synthase I, catalytic domain, N-terminal subdomain"/>
    <property type="match status" value="1"/>
</dbReference>
<dbReference type="InterPro" id="IPR020103">
    <property type="entry name" value="PsdUridine_synth_cat_dom_sf"/>
</dbReference>
<feature type="domain" description="Pseudouridine synthase I TruA alpha/beta" evidence="8">
    <location>
        <begin position="145"/>
        <end position="250"/>
    </location>
</feature>
<comment type="similarity">
    <text evidence="1 4 7">Belongs to the tRNA pseudouridine synthase TruA family.</text>
</comment>
<feature type="binding site" evidence="4 6">
    <location>
        <position position="112"/>
    </location>
    <ligand>
        <name>substrate</name>
    </ligand>
</feature>